<keyword evidence="3" id="KW-1185">Reference proteome</keyword>
<proteinExistence type="predicted"/>
<organism evidence="2 3">
    <name type="scientific">Acidianus manzaensis</name>
    <dbReference type="NCBI Taxonomy" id="282676"/>
    <lineage>
        <taxon>Archaea</taxon>
        <taxon>Thermoproteota</taxon>
        <taxon>Thermoprotei</taxon>
        <taxon>Sulfolobales</taxon>
        <taxon>Sulfolobaceae</taxon>
        <taxon>Acidianus</taxon>
    </lineage>
</organism>
<dbReference type="OrthoDB" id="111592at2157"/>
<dbReference type="InterPro" id="IPR001375">
    <property type="entry name" value="Peptidase_S9_cat"/>
</dbReference>
<dbReference type="RefSeq" id="WP_148690661.1">
    <property type="nucleotide sequence ID" value="NZ_CP020477.1"/>
</dbReference>
<dbReference type="STRING" id="282676.B6F84_01950"/>
<sequence>MKSLVIHGKGSSPGKVEWLANPLRKYGDVQVPDFDMEVKEGIEKALSFDFDCIAGHSRGGVIALIAAAIKGTCAIAVSAPADRLRQKQYLSKFPEGTIQYKNYQDLLKISDDELKEYSAITYARKLNNVLLLHGSKDEMVEKEQSINLCNEIIKYGGKCELKIIDMKHSPPKSKEKEIYEIIQNWINNNIL</sequence>
<dbReference type="Gene3D" id="3.40.50.1820">
    <property type="entry name" value="alpha/beta hydrolase"/>
    <property type="match status" value="1"/>
</dbReference>
<evidence type="ECO:0000313" key="2">
    <source>
        <dbReference type="EMBL" id="ARM74908.1"/>
    </source>
</evidence>
<dbReference type="SUPFAM" id="SSF53474">
    <property type="entry name" value="alpha/beta-Hydrolases"/>
    <property type="match status" value="1"/>
</dbReference>
<dbReference type="EMBL" id="CP020477">
    <property type="protein sequence ID" value="ARM74908.1"/>
    <property type="molecule type" value="Genomic_DNA"/>
</dbReference>
<gene>
    <name evidence="2" type="ORF">B6F84_01950</name>
</gene>
<protein>
    <submittedName>
        <fullName evidence="2">Dipeptidyl aminopeptidase</fullName>
    </submittedName>
</protein>
<keyword evidence="2" id="KW-0378">Hydrolase</keyword>
<dbReference type="AlphaFoldDB" id="A0A1W6JXA7"/>
<feature type="domain" description="Peptidase S9 prolyl oligopeptidase catalytic" evidence="1">
    <location>
        <begin position="4"/>
        <end position="189"/>
    </location>
</feature>
<dbReference type="GO" id="GO:0004177">
    <property type="term" value="F:aminopeptidase activity"/>
    <property type="evidence" value="ECO:0007669"/>
    <property type="project" value="UniProtKB-KW"/>
</dbReference>
<name>A0A1W6JXA7_9CREN</name>
<evidence type="ECO:0000259" key="1">
    <source>
        <dbReference type="Pfam" id="PF00326"/>
    </source>
</evidence>
<dbReference type="GO" id="GO:0008236">
    <property type="term" value="F:serine-type peptidase activity"/>
    <property type="evidence" value="ECO:0007669"/>
    <property type="project" value="InterPro"/>
</dbReference>
<dbReference type="InterPro" id="IPR029058">
    <property type="entry name" value="AB_hydrolase_fold"/>
</dbReference>
<keyword evidence="2" id="KW-0031">Aminopeptidase</keyword>
<keyword evidence="2" id="KW-0645">Protease</keyword>
<accession>A0A1W6JXA7</accession>
<reference evidence="2 3" key="1">
    <citation type="submission" date="2017-03" db="EMBL/GenBank/DDBJ databases">
        <title>Sulfur activation and transportation mechanism of thermophilic Archaea Acidianus manzaensis YN-25.</title>
        <authorList>
            <person name="Ma Y."/>
            <person name="Yang Y."/>
            <person name="Xia J."/>
        </authorList>
    </citation>
    <scope>NUCLEOTIDE SEQUENCE [LARGE SCALE GENOMIC DNA]</scope>
    <source>
        <strain evidence="2 3">YN-25</strain>
    </source>
</reference>
<dbReference type="Pfam" id="PF00326">
    <property type="entry name" value="Peptidase_S9"/>
    <property type="match status" value="1"/>
</dbReference>
<dbReference type="Proteomes" id="UP000193404">
    <property type="component" value="Chromosome"/>
</dbReference>
<dbReference type="GeneID" id="41589643"/>
<evidence type="ECO:0000313" key="3">
    <source>
        <dbReference type="Proteomes" id="UP000193404"/>
    </source>
</evidence>
<dbReference type="KEGG" id="aman:B6F84_01950"/>
<dbReference type="GO" id="GO:0006508">
    <property type="term" value="P:proteolysis"/>
    <property type="evidence" value="ECO:0007669"/>
    <property type="project" value="InterPro"/>
</dbReference>